<evidence type="ECO:0000256" key="10">
    <source>
        <dbReference type="HAMAP-Rule" id="MF_03189"/>
    </source>
</evidence>
<dbReference type="Gene3D" id="1.10.357.140">
    <property type="entry name" value="UbiA prenyltransferase"/>
    <property type="match status" value="1"/>
</dbReference>
<dbReference type="UniPathway" id="UPA00232"/>
<evidence type="ECO:0000256" key="5">
    <source>
        <dbReference type="ARBA" id="ARBA00022692"/>
    </source>
</evidence>
<dbReference type="STRING" id="215250.A0A316YXI0"/>
<sequence length="390" mass="42296">MSLASRWATTASLRCWRYPAPLYTRSLPLALIQPRIERASVAVRCSTSISRPSDPKTQNGGILSKLKPYAALARLDKPTGTLLLFWPCAWSLAMAAQALHTPPTTLAWQTVLFGTGAFIMRGAGCTINDMWDRKLDANVERTKSRPLAAGDITPFQALVFLGGQLSAGLAVLLQLNTYSILLGASSLSLVVIYPLMKRITYWPQFVLGLAFNWGALLGWSALAASLDAGALSVVLPLYGGSILWTLVYDTIYAHQDRVDDVGAGIKSTALLFGEQTKPILAAFAAGHLSLFALAASKINPSSFSSTSSLFDTLMTHHPCVSVSLVAAASHYAWQLWTVDLNSREDCWAKFRSNVVLGFLLWAGLVADYYLVMSSEAEPQARLVNADDHQV</sequence>
<name>A0A316YXI0_9BASI</name>
<evidence type="ECO:0000256" key="8">
    <source>
        <dbReference type="ARBA" id="ARBA00052313"/>
    </source>
</evidence>
<feature type="transmembrane region" description="Helical" evidence="10">
    <location>
        <begin position="178"/>
        <end position="196"/>
    </location>
</feature>
<dbReference type="FunFam" id="1.10.357.140:FF:000003">
    <property type="entry name" value="4-hydroxybenzoate polyprenyltransferase, mitochondrial"/>
    <property type="match status" value="1"/>
</dbReference>
<dbReference type="AlphaFoldDB" id="A0A316YXI0"/>
<dbReference type="CDD" id="cd13959">
    <property type="entry name" value="PT_UbiA_COQ2"/>
    <property type="match status" value="1"/>
</dbReference>
<evidence type="ECO:0000256" key="3">
    <source>
        <dbReference type="ARBA" id="ARBA00005985"/>
    </source>
</evidence>
<dbReference type="NCBIfam" id="TIGR01474">
    <property type="entry name" value="ubiA_proteo"/>
    <property type="match status" value="1"/>
</dbReference>
<keyword evidence="10" id="KW-0496">Mitochondrion</keyword>
<feature type="transmembrane region" description="Helical" evidence="10">
    <location>
        <begin position="228"/>
        <end position="247"/>
    </location>
</feature>
<dbReference type="PROSITE" id="PS00943">
    <property type="entry name" value="UBIA"/>
    <property type="match status" value="1"/>
</dbReference>
<keyword evidence="10" id="KW-0831">Ubiquinone biosynthesis</keyword>
<dbReference type="InterPro" id="IPR006370">
    <property type="entry name" value="HB_polyprenyltransferase-like"/>
</dbReference>
<reference evidence="11 12" key="1">
    <citation type="journal article" date="2018" name="Mol. Biol. Evol.">
        <title>Broad Genomic Sampling Reveals a Smut Pathogenic Ancestry of the Fungal Clade Ustilaginomycotina.</title>
        <authorList>
            <person name="Kijpornyongpan T."/>
            <person name="Mondo S.J."/>
            <person name="Barry K."/>
            <person name="Sandor L."/>
            <person name="Lee J."/>
            <person name="Lipzen A."/>
            <person name="Pangilinan J."/>
            <person name="LaButti K."/>
            <person name="Hainaut M."/>
            <person name="Henrissat B."/>
            <person name="Grigoriev I.V."/>
            <person name="Spatafora J.W."/>
            <person name="Aime M.C."/>
        </authorList>
    </citation>
    <scope>NUCLEOTIDE SEQUENCE [LARGE SCALE GENOMIC DNA]</scope>
    <source>
        <strain evidence="11 12">MCA 4198</strain>
    </source>
</reference>
<keyword evidence="7 10" id="KW-0472">Membrane</keyword>
<dbReference type="GO" id="GO:0005743">
    <property type="term" value="C:mitochondrial inner membrane"/>
    <property type="evidence" value="ECO:0007669"/>
    <property type="project" value="UniProtKB-SubCell"/>
</dbReference>
<dbReference type="Proteomes" id="UP000245768">
    <property type="component" value="Unassembled WGS sequence"/>
</dbReference>
<dbReference type="EMBL" id="KZ819634">
    <property type="protein sequence ID" value="PWN93832.1"/>
    <property type="molecule type" value="Genomic_DNA"/>
</dbReference>
<keyword evidence="12" id="KW-1185">Reference proteome</keyword>
<accession>A0A316YXI0</accession>
<evidence type="ECO:0000256" key="1">
    <source>
        <dbReference type="ARBA" id="ARBA00001946"/>
    </source>
</evidence>
<dbReference type="FunCoup" id="A0A316YXI0">
    <property type="interactions" value="185"/>
</dbReference>
<dbReference type="HAMAP" id="MF_01635">
    <property type="entry name" value="UbiA"/>
    <property type="match status" value="1"/>
</dbReference>
<dbReference type="InParanoid" id="A0A316YXI0"/>
<dbReference type="OrthoDB" id="18170at2759"/>
<keyword evidence="10" id="KW-0999">Mitochondrion inner membrane</keyword>
<dbReference type="GO" id="GO:0008412">
    <property type="term" value="F:4-hydroxybenzoate polyprenyltransferase activity"/>
    <property type="evidence" value="ECO:0007669"/>
    <property type="project" value="UniProtKB-EC"/>
</dbReference>
<dbReference type="GeneID" id="37041398"/>
<feature type="transmembrane region" description="Helical" evidence="10">
    <location>
        <begin position="354"/>
        <end position="371"/>
    </location>
</feature>
<gene>
    <name evidence="11" type="ORF">FA10DRAFT_248212</name>
</gene>
<keyword evidence="6 10" id="KW-1133">Transmembrane helix</keyword>
<comment type="cofactor">
    <cofactor evidence="1 10">
        <name>Mg(2+)</name>
        <dbReference type="ChEBI" id="CHEBI:18420"/>
    </cofactor>
</comment>
<comment type="pathway">
    <text evidence="10">Cofactor biosynthesis; ubiquinone biosynthesis.</text>
</comment>
<feature type="transmembrane region" description="Helical" evidence="10">
    <location>
        <begin position="205"/>
        <end position="222"/>
    </location>
</feature>
<dbReference type="Pfam" id="PF01040">
    <property type="entry name" value="UbiA"/>
    <property type="match status" value="1"/>
</dbReference>
<dbReference type="InterPro" id="IPR030470">
    <property type="entry name" value="UbiA_prenylTrfase_CS"/>
</dbReference>
<keyword evidence="5 10" id="KW-0812">Transmembrane</keyword>
<evidence type="ECO:0000256" key="2">
    <source>
        <dbReference type="ARBA" id="ARBA00004292"/>
    </source>
</evidence>
<dbReference type="PANTHER" id="PTHR11048:SF28">
    <property type="entry name" value="4-HYDROXYBENZOATE POLYPRENYLTRANSFERASE, MITOCHONDRIAL"/>
    <property type="match status" value="1"/>
</dbReference>
<comment type="similarity">
    <text evidence="3 10">Belongs to the UbiA prenyltransferase family.</text>
</comment>
<evidence type="ECO:0000313" key="12">
    <source>
        <dbReference type="Proteomes" id="UP000245768"/>
    </source>
</evidence>
<dbReference type="InterPro" id="IPR000537">
    <property type="entry name" value="UbiA_prenyltransferase"/>
</dbReference>
<evidence type="ECO:0000256" key="9">
    <source>
        <dbReference type="ARBA" id="ARBA00058997"/>
    </source>
</evidence>
<dbReference type="RefSeq" id="XP_025381030.1">
    <property type="nucleotide sequence ID" value="XM_025519482.1"/>
</dbReference>
<comment type="catalytic activity">
    <reaction evidence="8 10">
        <text>an all-trans-polyprenyl diphosphate + 4-hydroxybenzoate = a 4-hydroxy-3-(all-trans-polyprenyl)benzoate + diphosphate</text>
        <dbReference type="Rhea" id="RHEA:44504"/>
        <dbReference type="Rhea" id="RHEA-COMP:9514"/>
        <dbReference type="Rhea" id="RHEA-COMP:9564"/>
        <dbReference type="ChEBI" id="CHEBI:17879"/>
        <dbReference type="ChEBI" id="CHEBI:33019"/>
        <dbReference type="ChEBI" id="CHEBI:58914"/>
        <dbReference type="ChEBI" id="CHEBI:78396"/>
        <dbReference type="EC" id="2.5.1.39"/>
    </reaction>
</comment>
<dbReference type="InterPro" id="IPR044878">
    <property type="entry name" value="UbiA_sf"/>
</dbReference>
<dbReference type="FunFam" id="1.20.120.1780:FF:000001">
    <property type="entry name" value="4-hydroxybenzoate octaprenyltransferase"/>
    <property type="match status" value="1"/>
</dbReference>
<keyword evidence="10" id="KW-0414">Isoprene biosynthesis</keyword>
<dbReference type="EC" id="2.5.1.39" evidence="10"/>
<dbReference type="GO" id="GO:0008299">
    <property type="term" value="P:isoprenoid biosynthetic process"/>
    <property type="evidence" value="ECO:0007669"/>
    <property type="project" value="UniProtKB-UniRule"/>
</dbReference>
<evidence type="ECO:0000256" key="4">
    <source>
        <dbReference type="ARBA" id="ARBA00022679"/>
    </source>
</evidence>
<evidence type="ECO:0000313" key="11">
    <source>
        <dbReference type="EMBL" id="PWN93832.1"/>
    </source>
</evidence>
<dbReference type="PANTHER" id="PTHR11048">
    <property type="entry name" value="PRENYLTRANSFERASES"/>
    <property type="match status" value="1"/>
</dbReference>
<proteinExistence type="inferred from homology"/>
<dbReference type="InterPro" id="IPR039653">
    <property type="entry name" value="Prenyltransferase"/>
</dbReference>
<keyword evidence="4 10" id="KW-0808">Transferase</keyword>
<protein>
    <recommendedName>
        <fullName evidence="10">4-hydroxybenzoate polyprenyltransferase, mitochondrial</fullName>
        <shortName evidence="10">4-HB polyprenyltransferase</shortName>
        <ecNumber evidence="10">2.5.1.39</ecNumber>
    </recommendedName>
    <alternativeName>
        <fullName evidence="10">Para-hydroxybenzoate--polyprenyltransferase</fullName>
        <shortName evidence="10">PHB:PPT</shortName>
        <shortName evidence="10">PHB:polyprenyltransferase</shortName>
    </alternativeName>
</protein>
<organism evidence="11 12">
    <name type="scientific">Acaromyces ingoldii</name>
    <dbReference type="NCBI Taxonomy" id="215250"/>
    <lineage>
        <taxon>Eukaryota</taxon>
        <taxon>Fungi</taxon>
        <taxon>Dikarya</taxon>
        <taxon>Basidiomycota</taxon>
        <taxon>Ustilaginomycotina</taxon>
        <taxon>Exobasidiomycetes</taxon>
        <taxon>Exobasidiales</taxon>
        <taxon>Cryptobasidiaceae</taxon>
        <taxon>Acaromyces</taxon>
    </lineage>
</organism>
<evidence type="ECO:0000256" key="6">
    <source>
        <dbReference type="ARBA" id="ARBA00022989"/>
    </source>
</evidence>
<comment type="function">
    <text evidence="9 10">Catalyzes the prenylation of para-hydroxybenzoate (PHB) with an all-trans polyprenyl group. Mediates the second step in the final reaction sequence of coenzyme Q (CoQ) biosynthesis, which is the condensation of the polyisoprenoid side chain with PHB, generating the first membrane-bound Q intermediate.</text>
</comment>
<dbReference type="GO" id="GO:0006744">
    <property type="term" value="P:ubiquinone biosynthetic process"/>
    <property type="evidence" value="ECO:0007669"/>
    <property type="project" value="UniProtKB-UniRule"/>
</dbReference>
<comment type="subcellular location">
    <subcellularLocation>
        <location evidence="2 10">Mitochondrion inner membrane</location>
        <topology evidence="2 10">Multi-pass membrane protein</topology>
        <orientation evidence="2 10">Matrix side</orientation>
    </subcellularLocation>
</comment>
<evidence type="ECO:0000256" key="7">
    <source>
        <dbReference type="ARBA" id="ARBA00023136"/>
    </source>
</evidence>